<sequence length="51" mass="5450">MKDTILCLLFLWQTNLLGATNASETSAASRADREETMTMISMRAAAQATGG</sequence>
<dbReference type="RefSeq" id="WP_369061844.1">
    <property type="nucleotide sequence ID" value="NZ_CP158375.1"/>
</dbReference>
<name>A0AB39KWJ3_9CAUL</name>
<protein>
    <submittedName>
        <fullName evidence="1">Uncharacterized protein</fullName>
    </submittedName>
</protein>
<gene>
    <name evidence="1" type="ORF">ABOZ73_06970</name>
</gene>
<organism evidence="1">
    <name type="scientific">Caulobacter sp. 73W</name>
    <dbReference type="NCBI Taxonomy" id="3161137"/>
    <lineage>
        <taxon>Bacteria</taxon>
        <taxon>Pseudomonadati</taxon>
        <taxon>Pseudomonadota</taxon>
        <taxon>Alphaproteobacteria</taxon>
        <taxon>Caulobacterales</taxon>
        <taxon>Caulobacteraceae</taxon>
        <taxon>Caulobacter</taxon>
    </lineage>
</organism>
<evidence type="ECO:0000313" key="1">
    <source>
        <dbReference type="EMBL" id="XDO98150.1"/>
    </source>
</evidence>
<dbReference type="AlphaFoldDB" id="A0AB39KWJ3"/>
<dbReference type="EMBL" id="CP158375">
    <property type="protein sequence ID" value="XDO98150.1"/>
    <property type="molecule type" value="Genomic_DNA"/>
</dbReference>
<reference evidence="1" key="1">
    <citation type="submission" date="2024-06" db="EMBL/GenBank/DDBJ databases">
        <title>Caulobacter inopinatus, sp. nov.</title>
        <authorList>
            <person name="Donachie S.P."/>
        </authorList>
    </citation>
    <scope>NUCLEOTIDE SEQUENCE</scope>
    <source>
        <strain evidence="1">73W</strain>
    </source>
</reference>
<proteinExistence type="predicted"/>
<accession>A0AB39KWJ3</accession>